<dbReference type="Gene3D" id="1.10.10.10">
    <property type="entry name" value="Winged helix-like DNA-binding domain superfamily/Winged helix DNA-binding domain"/>
    <property type="match status" value="1"/>
</dbReference>
<dbReference type="InterPro" id="IPR036388">
    <property type="entry name" value="WH-like_DNA-bd_sf"/>
</dbReference>
<dbReference type="RefSeq" id="WP_249309443.1">
    <property type="nucleotide sequence ID" value="NZ_JACRSZ010000014.1"/>
</dbReference>
<dbReference type="SUPFAM" id="SSF46785">
    <property type="entry name" value="Winged helix' DNA-binding domain"/>
    <property type="match status" value="1"/>
</dbReference>
<protein>
    <submittedName>
        <fullName evidence="1">DUF4364 family protein</fullName>
    </submittedName>
</protein>
<evidence type="ECO:0000313" key="2">
    <source>
        <dbReference type="Proteomes" id="UP000657421"/>
    </source>
</evidence>
<organism evidence="1 2">
    <name type="scientific">Jingyaoa shaoxingensis</name>
    <dbReference type="NCBI Taxonomy" id="2763671"/>
    <lineage>
        <taxon>Bacteria</taxon>
        <taxon>Bacillati</taxon>
        <taxon>Bacillota</taxon>
        <taxon>Clostridia</taxon>
        <taxon>Lachnospirales</taxon>
        <taxon>Lachnospiraceae</taxon>
        <taxon>Jingyaoa</taxon>
    </lineage>
</organism>
<dbReference type="EMBL" id="JACRSZ010000014">
    <property type="protein sequence ID" value="MBC8573985.1"/>
    <property type="molecule type" value="Genomic_DNA"/>
</dbReference>
<reference evidence="1 2" key="1">
    <citation type="submission" date="2020-08" db="EMBL/GenBank/DDBJ databases">
        <title>Genome public.</title>
        <authorList>
            <person name="Liu C."/>
            <person name="Sun Q."/>
        </authorList>
    </citation>
    <scope>NUCLEOTIDE SEQUENCE [LARGE SCALE GENOMIC DNA]</scope>
    <source>
        <strain evidence="1 2">NSJ-46</strain>
    </source>
</reference>
<comment type="caution">
    <text evidence="1">The sequence shown here is derived from an EMBL/GenBank/DDBJ whole genome shotgun (WGS) entry which is preliminary data.</text>
</comment>
<name>A0ABR7NCR7_9FIRM</name>
<dbReference type="InterPro" id="IPR025374">
    <property type="entry name" value="DUF4364"/>
</dbReference>
<gene>
    <name evidence="1" type="ORF">H8716_12975</name>
</gene>
<dbReference type="InterPro" id="IPR036390">
    <property type="entry name" value="WH_DNA-bd_sf"/>
</dbReference>
<dbReference type="Proteomes" id="UP000657421">
    <property type="component" value="Unassembled WGS sequence"/>
</dbReference>
<dbReference type="Pfam" id="PF14277">
    <property type="entry name" value="DUF4364"/>
    <property type="match status" value="1"/>
</dbReference>
<accession>A0ABR7NCR7</accession>
<proteinExistence type="predicted"/>
<evidence type="ECO:0000313" key="1">
    <source>
        <dbReference type="EMBL" id="MBC8573985.1"/>
    </source>
</evidence>
<sequence length="170" mass="20002">MKEVHTLYKLILLYLLNRVEFPLTNGQICAFVAEEQYTDYFTVQETLADMVETKLLETETVRNSTYYRLTESGKETLSYFKDDISTAIRKDIEVYLKENKMKLRDENAVLADYSNLEEGGFRVTLQIKEKEAYIVDLKLVVPDERQAIKLCDNWKKKSSQIYSRLLKDLM</sequence>
<keyword evidence="2" id="KW-1185">Reference proteome</keyword>